<accession>A0ABR8XR45</accession>
<dbReference type="InterPro" id="IPR036291">
    <property type="entry name" value="NAD(P)-bd_dom_sf"/>
</dbReference>
<proteinExistence type="predicted"/>
<dbReference type="SUPFAM" id="SSF51735">
    <property type="entry name" value="NAD(P)-binding Rossmann-fold domains"/>
    <property type="match status" value="1"/>
</dbReference>
<sequence length="279" mass="31738">MKIGIIGTDSSHAIAFSKRLINKGHEIFAYRGGSLIELSSTRIERISGQLCENGILFIDSLQELSQICDAFIITSVDASQHFEQFKELSDTKKPVFIDKPLAKNYEQAVAIIEHANKQGIPIMSCSALRFAEEIQQAKSKSNIEAVDIIAPLPMPRDLDYFYYGIHAVEMISALKETGIEDITVTVCEQWHFITLTFKDGTVSTIRGYLQHRNSFQFVTHTHQQSEWYEISEGNVQFYDYLIDAIEQFFILRESPINPEETLQIIRVLEQMTKTAGKGY</sequence>
<evidence type="ECO:0000313" key="3">
    <source>
        <dbReference type="Proteomes" id="UP000600565"/>
    </source>
</evidence>
<protein>
    <submittedName>
        <fullName evidence="2">Gfo/Idh/MocA family oxidoreductase</fullName>
    </submittedName>
</protein>
<gene>
    <name evidence="2" type="ORF">H9632_15185</name>
</gene>
<organism evidence="2 3">
    <name type="scientific">Solibacillus merdavium</name>
    <dbReference type="NCBI Taxonomy" id="2762218"/>
    <lineage>
        <taxon>Bacteria</taxon>
        <taxon>Bacillati</taxon>
        <taxon>Bacillota</taxon>
        <taxon>Bacilli</taxon>
        <taxon>Bacillales</taxon>
        <taxon>Caryophanaceae</taxon>
        <taxon>Solibacillus</taxon>
    </lineage>
</organism>
<dbReference type="Pfam" id="PF01408">
    <property type="entry name" value="GFO_IDH_MocA"/>
    <property type="match status" value="1"/>
</dbReference>
<name>A0ABR8XR45_9BACL</name>
<keyword evidence="3" id="KW-1185">Reference proteome</keyword>
<feature type="domain" description="Gfo/Idh/MocA-like oxidoreductase N-terminal" evidence="1">
    <location>
        <begin position="2"/>
        <end position="121"/>
    </location>
</feature>
<comment type="caution">
    <text evidence="2">The sequence shown here is derived from an EMBL/GenBank/DDBJ whole genome shotgun (WGS) entry which is preliminary data.</text>
</comment>
<dbReference type="EMBL" id="JACSPW010000016">
    <property type="protein sequence ID" value="MBD8034414.1"/>
    <property type="molecule type" value="Genomic_DNA"/>
</dbReference>
<evidence type="ECO:0000313" key="2">
    <source>
        <dbReference type="EMBL" id="MBD8034414.1"/>
    </source>
</evidence>
<dbReference type="RefSeq" id="WP_191704914.1">
    <property type="nucleotide sequence ID" value="NZ_JACSPW010000016.1"/>
</dbReference>
<evidence type="ECO:0000259" key="1">
    <source>
        <dbReference type="Pfam" id="PF01408"/>
    </source>
</evidence>
<reference evidence="2 3" key="1">
    <citation type="submission" date="2020-08" db="EMBL/GenBank/DDBJ databases">
        <title>A Genomic Blueprint of the Chicken Gut Microbiome.</title>
        <authorList>
            <person name="Gilroy R."/>
            <person name="Ravi A."/>
            <person name="Getino M."/>
            <person name="Pursley I."/>
            <person name="Horton D.L."/>
            <person name="Alikhan N.-F."/>
            <person name="Baker D."/>
            <person name="Gharbi K."/>
            <person name="Hall N."/>
            <person name="Watson M."/>
            <person name="Adriaenssens E.M."/>
            <person name="Foster-Nyarko E."/>
            <person name="Jarju S."/>
            <person name="Secka A."/>
            <person name="Antonio M."/>
            <person name="Oren A."/>
            <person name="Chaudhuri R."/>
            <person name="La Ragione R.M."/>
            <person name="Hildebrand F."/>
            <person name="Pallen M.J."/>
        </authorList>
    </citation>
    <scope>NUCLEOTIDE SEQUENCE [LARGE SCALE GENOMIC DNA]</scope>
    <source>
        <strain evidence="2 3">Sa1YVA6</strain>
    </source>
</reference>
<dbReference type="InterPro" id="IPR000683">
    <property type="entry name" value="Gfo/Idh/MocA-like_OxRdtase_N"/>
</dbReference>
<dbReference type="Proteomes" id="UP000600565">
    <property type="component" value="Unassembled WGS sequence"/>
</dbReference>
<dbReference type="Gene3D" id="3.40.50.720">
    <property type="entry name" value="NAD(P)-binding Rossmann-like Domain"/>
    <property type="match status" value="1"/>
</dbReference>